<dbReference type="GO" id="GO:0004185">
    <property type="term" value="F:serine-type carboxypeptidase activity"/>
    <property type="evidence" value="ECO:0007669"/>
    <property type="project" value="InterPro"/>
</dbReference>
<proteinExistence type="inferred from homology"/>
<reference evidence="2" key="1">
    <citation type="submission" date="2020-03" db="EMBL/GenBank/DDBJ databases">
        <title>A transcriptome and proteome of the tick Rhipicephalus microplus shaped by the genetic composition of its hosts and developmental stage.</title>
        <authorList>
            <person name="Garcia G.R."/>
            <person name="Ribeiro J.M.C."/>
            <person name="Maruyama S.R."/>
            <person name="Gardinasse L.G."/>
            <person name="Nelson K."/>
            <person name="Ferreira B.R."/>
            <person name="Andrade T.G."/>
            <person name="Santos I.K.F.M."/>
        </authorList>
    </citation>
    <scope>NUCLEOTIDE SEQUENCE</scope>
    <source>
        <strain evidence="2">NSGR</strain>
        <tissue evidence="2">Salivary glands</tissue>
    </source>
</reference>
<dbReference type="GO" id="GO:0006508">
    <property type="term" value="P:proteolysis"/>
    <property type="evidence" value="ECO:0007669"/>
    <property type="project" value="InterPro"/>
</dbReference>
<protein>
    <submittedName>
        <fullName evidence="2">Putative serine carboxypeptidase</fullName>
    </submittedName>
</protein>
<keyword evidence="2" id="KW-0121">Carboxypeptidase</keyword>
<evidence type="ECO:0000256" key="1">
    <source>
        <dbReference type="ARBA" id="ARBA00009431"/>
    </source>
</evidence>
<organism evidence="2">
    <name type="scientific">Rhipicephalus microplus</name>
    <name type="common">Cattle tick</name>
    <name type="synonym">Boophilus microplus</name>
    <dbReference type="NCBI Taxonomy" id="6941"/>
    <lineage>
        <taxon>Eukaryota</taxon>
        <taxon>Metazoa</taxon>
        <taxon>Ecdysozoa</taxon>
        <taxon>Arthropoda</taxon>
        <taxon>Chelicerata</taxon>
        <taxon>Arachnida</taxon>
        <taxon>Acari</taxon>
        <taxon>Parasitiformes</taxon>
        <taxon>Ixodida</taxon>
        <taxon>Ixodoidea</taxon>
        <taxon>Ixodidae</taxon>
        <taxon>Rhipicephalinae</taxon>
        <taxon>Rhipicephalus</taxon>
        <taxon>Boophilus</taxon>
    </lineage>
</organism>
<dbReference type="Pfam" id="PF00450">
    <property type="entry name" value="Peptidase_S10"/>
    <property type="match status" value="1"/>
</dbReference>
<sequence>MLLFSTIFADITQAQRTLFQNLTLYNDHASPLYTERPLVLLTCYLFLNDPLMKVAFHAGVNNTFDYNNKVMQRCLASDWLRVITNMTEHVLNETRVLLYTGQLDALFPSVNQRTYFAKLKWKYADQYKTSKRCMWKLPRPAYGSAGYLKQADTFSEAVVLGMSHYGAVDKPDEVGYLMTKFIQGQLSCLSSPLLPEEIELKQNVP</sequence>
<dbReference type="OrthoDB" id="6494447at2759"/>
<name>A0A6G4ZXZ4_RHIMP</name>
<dbReference type="InterPro" id="IPR001563">
    <property type="entry name" value="Peptidase_S10"/>
</dbReference>
<dbReference type="InterPro" id="IPR029058">
    <property type="entry name" value="AB_hydrolase_fold"/>
</dbReference>
<dbReference type="Gene3D" id="3.40.50.1820">
    <property type="entry name" value="alpha/beta hydrolase"/>
    <property type="match status" value="1"/>
</dbReference>
<dbReference type="VEuPathDB" id="VectorBase:LOC119165046"/>
<comment type="similarity">
    <text evidence="1">Belongs to the peptidase S10 family.</text>
</comment>
<dbReference type="EMBL" id="GIKN01001358">
    <property type="protein sequence ID" value="NIE43631.1"/>
    <property type="molecule type" value="Transcribed_RNA"/>
</dbReference>
<accession>A0A6G4ZXZ4</accession>
<keyword evidence="2" id="KW-0645">Protease</keyword>
<evidence type="ECO:0000313" key="2">
    <source>
        <dbReference type="EMBL" id="NIE43631.1"/>
    </source>
</evidence>
<keyword evidence="2" id="KW-0378">Hydrolase</keyword>
<dbReference type="SUPFAM" id="SSF53474">
    <property type="entry name" value="alpha/beta-Hydrolases"/>
    <property type="match status" value="1"/>
</dbReference>
<dbReference type="AlphaFoldDB" id="A0A6G4ZXZ4"/>